<dbReference type="Proteomes" id="UP000608024">
    <property type="component" value="Unassembled WGS sequence"/>
</dbReference>
<reference evidence="3" key="1">
    <citation type="journal article" date="2014" name="Int. J. Syst. Evol. Microbiol.">
        <title>Complete genome sequence of Corynebacterium casei LMG S-19264T (=DSM 44701T), isolated from a smear-ripened cheese.</title>
        <authorList>
            <consortium name="US DOE Joint Genome Institute (JGI-PGF)"/>
            <person name="Walter F."/>
            <person name="Albersmeier A."/>
            <person name="Kalinowski J."/>
            <person name="Ruckert C."/>
        </authorList>
    </citation>
    <scope>NUCLEOTIDE SEQUENCE</scope>
    <source>
        <strain evidence="3">JCM 4784</strain>
    </source>
</reference>
<feature type="domain" description="N-acetyltransferase" evidence="2">
    <location>
        <begin position="10"/>
        <end position="171"/>
    </location>
</feature>
<organism evidence="3 4">
    <name type="scientific">Streptomyces longispororuber</name>
    <dbReference type="NCBI Taxonomy" id="68230"/>
    <lineage>
        <taxon>Bacteria</taxon>
        <taxon>Bacillati</taxon>
        <taxon>Actinomycetota</taxon>
        <taxon>Actinomycetes</taxon>
        <taxon>Kitasatosporales</taxon>
        <taxon>Streptomycetaceae</taxon>
        <taxon>Streptomyces</taxon>
    </lineage>
</organism>
<gene>
    <name evidence="3" type="ORF">GCM10018785_68730</name>
</gene>
<evidence type="ECO:0000259" key="2">
    <source>
        <dbReference type="PROSITE" id="PS51186"/>
    </source>
</evidence>
<dbReference type="FunFam" id="3.40.630.30:FF:000182">
    <property type="entry name" value="Putative acetyltransferase"/>
    <property type="match status" value="1"/>
</dbReference>
<dbReference type="GO" id="GO:1990189">
    <property type="term" value="F:protein N-terminal-serine acetyltransferase activity"/>
    <property type="evidence" value="ECO:0007669"/>
    <property type="project" value="TreeGrafter"/>
</dbReference>
<dbReference type="RefSeq" id="WP_190140087.1">
    <property type="nucleotide sequence ID" value="NZ_BNBT01000185.1"/>
</dbReference>
<dbReference type="InterPro" id="IPR000182">
    <property type="entry name" value="GNAT_dom"/>
</dbReference>
<feature type="region of interest" description="Disordered" evidence="1">
    <location>
        <begin position="182"/>
        <end position="201"/>
    </location>
</feature>
<dbReference type="SUPFAM" id="SSF55729">
    <property type="entry name" value="Acyl-CoA N-acyltransferases (Nat)"/>
    <property type="match status" value="1"/>
</dbReference>
<dbReference type="GO" id="GO:0008999">
    <property type="term" value="F:protein-N-terminal-alanine acetyltransferase activity"/>
    <property type="evidence" value="ECO:0007669"/>
    <property type="project" value="TreeGrafter"/>
</dbReference>
<dbReference type="InterPro" id="IPR051908">
    <property type="entry name" value="Ribosomal_N-acetyltransferase"/>
</dbReference>
<comment type="caution">
    <text evidence="3">The sequence shown here is derived from an EMBL/GenBank/DDBJ whole genome shotgun (WGS) entry which is preliminary data.</text>
</comment>
<name>A0A919A8D0_9ACTN</name>
<dbReference type="InterPro" id="IPR016181">
    <property type="entry name" value="Acyl_CoA_acyltransferase"/>
</dbReference>
<dbReference type="GO" id="GO:0005737">
    <property type="term" value="C:cytoplasm"/>
    <property type="evidence" value="ECO:0007669"/>
    <property type="project" value="TreeGrafter"/>
</dbReference>
<evidence type="ECO:0000313" key="4">
    <source>
        <dbReference type="Proteomes" id="UP000608024"/>
    </source>
</evidence>
<proteinExistence type="predicted"/>
<keyword evidence="4" id="KW-1185">Reference proteome</keyword>
<dbReference type="EMBL" id="BNBT01000185">
    <property type="protein sequence ID" value="GHE92949.1"/>
    <property type="molecule type" value="Genomic_DNA"/>
</dbReference>
<evidence type="ECO:0000313" key="3">
    <source>
        <dbReference type="EMBL" id="GHE92949.1"/>
    </source>
</evidence>
<sequence length="201" mass="22641">MFAISVGEGAELRPLEPWNAEEFLEHVDRAREFAGPWVPMTVLTKDLESARATLQRYADKQAADTGRLYGVWLDGTLVGGTLFRVFDTATDTCEVGVWLEPSATGRGLITNAVRTMVDWAVDRRGMHRVEWVVSSRNDRSKAAAARLGFVRDGVLRESFPWQGIRHDMEVWSVLAPEWRKAREERRAAETEVPSSDPSQIP</sequence>
<dbReference type="Gene3D" id="3.40.630.30">
    <property type="match status" value="1"/>
</dbReference>
<protein>
    <submittedName>
        <fullName evidence="3">N-acetyltransferase</fullName>
    </submittedName>
</protein>
<accession>A0A919A8D0</accession>
<reference evidence="3" key="2">
    <citation type="submission" date="2020-09" db="EMBL/GenBank/DDBJ databases">
        <authorList>
            <person name="Sun Q."/>
            <person name="Ohkuma M."/>
        </authorList>
    </citation>
    <scope>NUCLEOTIDE SEQUENCE</scope>
    <source>
        <strain evidence="3">JCM 4784</strain>
    </source>
</reference>
<dbReference type="Pfam" id="PF13302">
    <property type="entry name" value="Acetyltransf_3"/>
    <property type="match status" value="1"/>
</dbReference>
<dbReference type="PROSITE" id="PS51186">
    <property type="entry name" value="GNAT"/>
    <property type="match status" value="1"/>
</dbReference>
<feature type="compositionally biased region" description="Polar residues" evidence="1">
    <location>
        <begin position="192"/>
        <end position="201"/>
    </location>
</feature>
<evidence type="ECO:0000256" key="1">
    <source>
        <dbReference type="SAM" id="MobiDB-lite"/>
    </source>
</evidence>
<dbReference type="AlphaFoldDB" id="A0A919A8D0"/>
<dbReference type="PANTHER" id="PTHR43441">
    <property type="entry name" value="RIBOSOMAL-PROTEIN-SERINE ACETYLTRANSFERASE"/>
    <property type="match status" value="1"/>
</dbReference>
<dbReference type="PANTHER" id="PTHR43441:SF10">
    <property type="entry name" value="ACETYLTRANSFERASE"/>
    <property type="match status" value="1"/>
</dbReference>